<dbReference type="STRING" id="133381.A0A2T9XYU1"/>
<accession>A0A2T9XYU1</accession>
<dbReference type="Proteomes" id="UP000245609">
    <property type="component" value="Unassembled WGS sequence"/>
</dbReference>
<evidence type="ECO:0000313" key="7">
    <source>
        <dbReference type="EMBL" id="PVU85276.1"/>
    </source>
</evidence>
<dbReference type="InterPro" id="IPR019798">
    <property type="entry name" value="Ser_HO-MeTrfase_PLP_BS"/>
</dbReference>
<dbReference type="Gene3D" id="3.90.1150.10">
    <property type="entry name" value="Aspartate Aminotransferase, domain 1"/>
    <property type="match status" value="1"/>
</dbReference>
<evidence type="ECO:0000256" key="5">
    <source>
        <dbReference type="ARBA" id="ARBA00022898"/>
    </source>
</evidence>
<evidence type="ECO:0000259" key="6">
    <source>
        <dbReference type="Pfam" id="PF00464"/>
    </source>
</evidence>
<sequence>MPYQVDSVTGYVDYDKLEANTHLFRPKLIICGASAYPRDWDYSRLRKIADGHGSYLMADIAHISGLVAARQQNNPFEYCDVVTTTTHKTLRGPRAGLIFYKLNPEADALDKANSLQSRIDFAVFPSTQGGPHNNTIAAIAVALKQAASPEFAEYAKQVIANSKKLADSLIAHGYKLSTGGTDNHLILWDLKPLNLTGSKVEKICDMVGITLNKNSVVGDKSAVTPGGVRIGTAALTSRGMTEDDFVKIADFLHQVVSLSVQIQAESGSRLLKDFAAAAASNPKVAELKLQVENFATSFPMPGMDTSKLVKPSE</sequence>
<dbReference type="Pfam" id="PF00464">
    <property type="entry name" value="SHMT"/>
    <property type="match status" value="1"/>
</dbReference>
<dbReference type="InterPro" id="IPR015424">
    <property type="entry name" value="PyrdxlP-dep_Trfase"/>
</dbReference>
<dbReference type="GO" id="GO:0035999">
    <property type="term" value="P:tetrahydrofolate interconversion"/>
    <property type="evidence" value="ECO:0007669"/>
    <property type="project" value="UniProtKB-UniPathway"/>
</dbReference>
<comment type="caution">
    <text evidence="7">The sequence shown here is derived from an EMBL/GenBank/DDBJ whole genome shotgun (WGS) entry which is preliminary data.</text>
</comment>
<dbReference type="InterPro" id="IPR015422">
    <property type="entry name" value="PyrdxlP-dep_Trfase_small"/>
</dbReference>
<organism evidence="7 8">
    <name type="scientific">Smittium megazygosporum</name>
    <dbReference type="NCBI Taxonomy" id="133381"/>
    <lineage>
        <taxon>Eukaryota</taxon>
        <taxon>Fungi</taxon>
        <taxon>Fungi incertae sedis</taxon>
        <taxon>Zoopagomycota</taxon>
        <taxon>Kickxellomycotina</taxon>
        <taxon>Harpellomycetes</taxon>
        <taxon>Harpellales</taxon>
        <taxon>Legeriomycetaceae</taxon>
        <taxon>Smittium</taxon>
    </lineage>
</organism>
<dbReference type="PANTHER" id="PTHR11680">
    <property type="entry name" value="SERINE HYDROXYMETHYLTRANSFERASE"/>
    <property type="match status" value="1"/>
</dbReference>
<gene>
    <name evidence="7" type="ORF">BB560_007084</name>
</gene>
<keyword evidence="8" id="KW-1185">Reference proteome</keyword>
<evidence type="ECO:0000256" key="3">
    <source>
        <dbReference type="ARBA" id="ARBA00022563"/>
    </source>
</evidence>
<dbReference type="UniPathway" id="UPA00193"/>
<dbReference type="GO" id="GO:0004372">
    <property type="term" value="F:glycine hydroxymethyltransferase activity"/>
    <property type="evidence" value="ECO:0007669"/>
    <property type="project" value="TreeGrafter"/>
</dbReference>
<evidence type="ECO:0000256" key="1">
    <source>
        <dbReference type="ARBA" id="ARBA00001933"/>
    </source>
</evidence>
<dbReference type="SUPFAM" id="SSF53383">
    <property type="entry name" value="PLP-dependent transferases"/>
    <property type="match status" value="1"/>
</dbReference>
<dbReference type="InterPro" id="IPR049943">
    <property type="entry name" value="Ser_HO-MeTrfase-like"/>
</dbReference>
<proteinExistence type="inferred from homology"/>
<dbReference type="Gene3D" id="3.40.640.10">
    <property type="entry name" value="Type I PLP-dependent aspartate aminotransferase-like (Major domain)"/>
    <property type="match status" value="1"/>
</dbReference>
<keyword evidence="4" id="KW-0808">Transferase</keyword>
<dbReference type="PANTHER" id="PTHR11680:SF35">
    <property type="entry name" value="SERINE HYDROXYMETHYLTRANSFERASE 1"/>
    <property type="match status" value="1"/>
</dbReference>
<dbReference type="EMBL" id="MBFS01003693">
    <property type="protein sequence ID" value="PVU85276.1"/>
    <property type="molecule type" value="Genomic_DNA"/>
</dbReference>
<dbReference type="InterPro" id="IPR015421">
    <property type="entry name" value="PyrdxlP-dep_Trfase_major"/>
</dbReference>
<dbReference type="OrthoDB" id="10265628at2759"/>
<dbReference type="GO" id="GO:0019264">
    <property type="term" value="P:glycine biosynthetic process from serine"/>
    <property type="evidence" value="ECO:0007669"/>
    <property type="project" value="TreeGrafter"/>
</dbReference>
<dbReference type="AlphaFoldDB" id="A0A2T9XYU1"/>
<keyword evidence="5" id="KW-0663">Pyridoxal phosphate</keyword>
<comment type="cofactor">
    <cofactor evidence="1">
        <name>pyridoxal 5'-phosphate</name>
        <dbReference type="ChEBI" id="CHEBI:597326"/>
    </cofactor>
</comment>
<dbReference type="PROSITE" id="PS00096">
    <property type="entry name" value="SHMT"/>
    <property type="match status" value="1"/>
</dbReference>
<feature type="domain" description="Serine hydroxymethyltransferase-like" evidence="6">
    <location>
        <begin position="1"/>
        <end position="251"/>
    </location>
</feature>
<evidence type="ECO:0000256" key="2">
    <source>
        <dbReference type="ARBA" id="ARBA00006376"/>
    </source>
</evidence>
<comment type="similarity">
    <text evidence="2">Belongs to the SHMT family.</text>
</comment>
<dbReference type="GO" id="GO:0005739">
    <property type="term" value="C:mitochondrion"/>
    <property type="evidence" value="ECO:0007669"/>
    <property type="project" value="TreeGrafter"/>
</dbReference>
<evidence type="ECO:0000256" key="4">
    <source>
        <dbReference type="ARBA" id="ARBA00022679"/>
    </source>
</evidence>
<name>A0A2T9XYU1_9FUNG</name>
<dbReference type="GO" id="GO:0030170">
    <property type="term" value="F:pyridoxal phosphate binding"/>
    <property type="evidence" value="ECO:0007669"/>
    <property type="project" value="InterPro"/>
</dbReference>
<keyword evidence="3" id="KW-0554">One-carbon metabolism</keyword>
<reference evidence="7 8" key="1">
    <citation type="journal article" date="2018" name="MBio">
        <title>Comparative Genomics Reveals the Core Gene Toolbox for the Fungus-Insect Symbiosis.</title>
        <authorList>
            <person name="Wang Y."/>
            <person name="Stata M."/>
            <person name="Wang W."/>
            <person name="Stajich J.E."/>
            <person name="White M.M."/>
            <person name="Moncalvo J.M."/>
        </authorList>
    </citation>
    <scope>NUCLEOTIDE SEQUENCE [LARGE SCALE GENOMIC DNA]</scope>
    <source>
        <strain evidence="7 8">SC-DP-2</strain>
    </source>
</reference>
<protein>
    <recommendedName>
        <fullName evidence="6">Serine hydroxymethyltransferase-like domain-containing protein</fullName>
    </recommendedName>
</protein>
<evidence type="ECO:0000313" key="8">
    <source>
        <dbReference type="Proteomes" id="UP000245609"/>
    </source>
</evidence>
<dbReference type="InterPro" id="IPR039429">
    <property type="entry name" value="SHMT-like_dom"/>
</dbReference>